<dbReference type="InterPro" id="IPR000819">
    <property type="entry name" value="Peptidase_M17_C"/>
</dbReference>
<evidence type="ECO:0000256" key="6">
    <source>
        <dbReference type="ARBA" id="ARBA00022801"/>
    </source>
</evidence>
<feature type="binding site" evidence="8">
    <location>
        <position position="273"/>
    </location>
    <ligand>
        <name>Mn(2+)</name>
        <dbReference type="ChEBI" id="CHEBI:29035"/>
        <label>2</label>
    </ligand>
</feature>
<feature type="binding site" evidence="8">
    <location>
        <position position="355"/>
    </location>
    <ligand>
        <name>Mn(2+)</name>
        <dbReference type="ChEBI" id="CHEBI:29035"/>
        <label>1</label>
    </ligand>
</feature>
<comment type="subcellular location">
    <subcellularLocation>
        <location evidence="8">Cytoplasm</location>
    </subcellularLocation>
</comment>
<keyword evidence="5 8" id="KW-0645">Protease</keyword>
<accession>A0A255GAV7</accession>
<comment type="catalytic activity">
    <reaction evidence="2 8">
        <text>Release of an N-terminal amino acid, preferentially leucine, but not glutamic or aspartic acids.</text>
        <dbReference type="EC" id="3.4.11.10"/>
    </reaction>
</comment>
<evidence type="ECO:0000256" key="3">
    <source>
        <dbReference type="ARBA" id="ARBA00009528"/>
    </source>
</evidence>
<dbReference type="GO" id="GO:0030145">
    <property type="term" value="F:manganese ion binding"/>
    <property type="evidence" value="ECO:0007669"/>
    <property type="project" value="UniProtKB-UniRule"/>
</dbReference>
<dbReference type="AlphaFoldDB" id="A0A255GAV7"/>
<comment type="caution">
    <text evidence="10">The sequence shown here is derived from an EMBL/GenBank/DDBJ whole genome shotgun (WGS) entry which is preliminary data.</text>
</comment>
<comment type="catalytic activity">
    <reaction evidence="1 8">
        <text>Release of an N-terminal amino acid, Xaa-|-Yaa-, in which Xaa is preferably Leu, but may be other amino acids including Pro although not Arg or Lys, and Yaa may be Pro. Amino acid amides and methyl esters are also readily hydrolyzed, but rates on arylamides are exceedingly low.</text>
        <dbReference type="EC" id="3.4.11.1"/>
    </reaction>
</comment>
<dbReference type="PRINTS" id="PR00481">
    <property type="entry name" value="LAMNOPPTDASE"/>
</dbReference>
<feature type="domain" description="Cytosol aminopeptidase" evidence="9">
    <location>
        <begin position="353"/>
        <end position="360"/>
    </location>
</feature>
<dbReference type="SUPFAM" id="SSF53187">
    <property type="entry name" value="Zn-dependent exopeptidases"/>
    <property type="match status" value="1"/>
</dbReference>
<dbReference type="InterPro" id="IPR023042">
    <property type="entry name" value="Peptidase_M17_leu_NH2_pept"/>
</dbReference>
<dbReference type="InterPro" id="IPR011356">
    <property type="entry name" value="Leucine_aapep/pepB"/>
</dbReference>
<dbReference type="EC" id="3.4.11.10" evidence="8"/>
<evidence type="ECO:0000256" key="7">
    <source>
        <dbReference type="ARBA" id="ARBA00049972"/>
    </source>
</evidence>
<evidence type="ECO:0000256" key="1">
    <source>
        <dbReference type="ARBA" id="ARBA00000135"/>
    </source>
</evidence>
<keyword evidence="6 8" id="KW-0378">Hydrolase</keyword>
<evidence type="ECO:0000259" key="9">
    <source>
        <dbReference type="PROSITE" id="PS00631"/>
    </source>
</evidence>
<keyword evidence="11" id="KW-1185">Reference proteome</keyword>
<feature type="binding site" evidence="8">
    <location>
        <position position="278"/>
    </location>
    <ligand>
        <name>Mn(2+)</name>
        <dbReference type="ChEBI" id="CHEBI:29035"/>
        <label>1</label>
    </ligand>
</feature>
<dbReference type="PROSITE" id="PS00631">
    <property type="entry name" value="CYTOSOL_AP"/>
    <property type="match status" value="1"/>
</dbReference>
<feature type="binding site" evidence="8">
    <location>
        <position position="278"/>
    </location>
    <ligand>
        <name>Mn(2+)</name>
        <dbReference type="ChEBI" id="CHEBI:29035"/>
        <label>2</label>
    </ligand>
</feature>
<organism evidence="10 11">
    <name type="scientific">Enemella evansiae</name>
    <dbReference type="NCBI Taxonomy" id="2016499"/>
    <lineage>
        <taxon>Bacteria</taxon>
        <taxon>Bacillati</taxon>
        <taxon>Actinomycetota</taxon>
        <taxon>Actinomycetes</taxon>
        <taxon>Propionibacteriales</taxon>
        <taxon>Propionibacteriaceae</taxon>
        <taxon>Enemella</taxon>
    </lineage>
</organism>
<dbReference type="NCBIfam" id="NF002073">
    <property type="entry name" value="PRK00913.1-2"/>
    <property type="match status" value="1"/>
</dbReference>
<dbReference type="Gene3D" id="3.40.220.10">
    <property type="entry name" value="Leucine Aminopeptidase, subunit E, domain 1"/>
    <property type="match status" value="1"/>
</dbReference>
<comment type="similarity">
    <text evidence="3 8">Belongs to the peptidase M17 family.</text>
</comment>
<dbReference type="EMBL" id="NMVO01000014">
    <property type="protein sequence ID" value="OYO12975.1"/>
    <property type="molecule type" value="Genomic_DNA"/>
</dbReference>
<feature type="active site" evidence="8">
    <location>
        <position position="359"/>
    </location>
</feature>
<evidence type="ECO:0000256" key="4">
    <source>
        <dbReference type="ARBA" id="ARBA00022438"/>
    </source>
</evidence>
<proteinExistence type="inferred from homology"/>
<dbReference type="InterPro" id="IPR043472">
    <property type="entry name" value="Macro_dom-like"/>
</dbReference>
<dbReference type="Pfam" id="PF00883">
    <property type="entry name" value="Peptidase_M17"/>
    <property type="match status" value="1"/>
</dbReference>
<dbReference type="SUPFAM" id="SSF52949">
    <property type="entry name" value="Macro domain-like"/>
    <property type="match status" value="1"/>
</dbReference>
<dbReference type="PANTHER" id="PTHR11963">
    <property type="entry name" value="LEUCINE AMINOPEPTIDASE-RELATED"/>
    <property type="match status" value="1"/>
</dbReference>
<reference evidence="10 11" key="1">
    <citation type="submission" date="2017-07" db="EMBL/GenBank/DDBJ databases">
        <title>Draft whole genome sequences of clinical Proprionibacteriaceae strains.</title>
        <authorList>
            <person name="Bernier A.-M."/>
            <person name="Bernard K."/>
            <person name="Domingo M.-C."/>
        </authorList>
    </citation>
    <scope>NUCLEOTIDE SEQUENCE [LARGE SCALE GENOMIC DNA]</scope>
    <source>
        <strain evidence="10 11">NML 030167</strain>
    </source>
</reference>
<dbReference type="RefSeq" id="WP_094405981.1">
    <property type="nucleotide sequence ID" value="NZ_NMVO01000014.1"/>
</dbReference>
<feature type="binding site" evidence="8">
    <location>
        <position position="357"/>
    </location>
    <ligand>
        <name>Mn(2+)</name>
        <dbReference type="ChEBI" id="CHEBI:29035"/>
        <label>2</label>
    </ligand>
</feature>
<keyword evidence="8" id="KW-0963">Cytoplasm</keyword>
<keyword evidence="4 8" id="KW-0031">Aminopeptidase</keyword>
<keyword evidence="8" id="KW-0464">Manganese</keyword>
<dbReference type="Proteomes" id="UP000215896">
    <property type="component" value="Unassembled WGS sequence"/>
</dbReference>
<dbReference type="GO" id="GO:0070006">
    <property type="term" value="F:metalloaminopeptidase activity"/>
    <property type="evidence" value="ECO:0007669"/>
    <property type="project" value="InterPro"/>
</dbReference>
<evidence type="ECO:0000256" key="8">
    <source>
        <dbReference type="HAMAP-Rule" id="MF_00181"/>
    </source>
</evidence>
<name>A0A255GAV7_9ACTN</name>
<dbReference type="InterPro" id="IPR008283">
    <property type="entry name" value="Peptidase_M17_N"/>
</dbReference>
<keyword evidence="8" id="KW-0479">Metal-binding</keyword>
<dbReference type="HAMAP" id="MF_00181">
    <property type="entry name" value="Cytosol_peptidase_M17"/>
    <property type="match status" value="1"/>
</dbReference>
<dbReference type="PANTHER" id="PTHR11963:SF23">
    <property type="entry name" value="CYTOSOL AMINOPEPTIDASE"/>
    <property type="match status" value="1"/>
</dbReference>
<dbReference type="GO" id="GO:0005737">
    <property type="term" value="C:cytoplasm"/>
    <property type="evidence" value="ECO:0007669"/>
    <property type="project" value="UniProtKB-SubCell"/>
</dbReference>
<gene>
    <name evidence="8" type="primary">pepA</name>
    <name evidence="10" type="ORF">CGZ94_12410</name>
</gene>
<dbReference type="EC" id="3.4.11.1" evidence="8"/>
<evidence type="ECO:0000256" key="2">
    <source>
        <dbReference type="ARBA" id="ARBA00000967"/>
    </source>
</evidence>
<sequence length="507" mass="52081">MIEFVRGVTVVNPVLPQLNAAKAMPADTQVLVIGLTGDGDAPRLVGLPVEVGKAYAKRFGAELATTLVELKASTKVGSTTVVPLGAGLRVVAVGLGKDGEATPGVLRRAAGAGARAAVGLGEGVRLAVALPTEEPEQLKAVAEGSVLGQYAWPISAKAEERTAPRITLLTPRADKATKDALTAVGAITWAQLVARDWVNLPANLLYPETFAAEAKELFAGSKVSVEVLDDKQLAAKGYGGLTAVGGGSSHTPRLVRLSYAPRGATAHLALVGKGITFDSGGLNLKPGDSMYTMKCDMGGAAAVFAAVRAIADLGLKVKVTAYGCLAENLPSDTAYRPSDVLTIYGGTTVENYNTDAEGRLVMADGLARSNEDNPDLVVDVATLTGAAMVALGGKIYGVFSDSDEVADRLLGAAETAGEDAWRLPMGDWSAEPLESKVADLRSGGQRMGGASVAASFLRRFVDEGTDWGHLDIAGVGFNEGAPSGEVPAGGTGVGVRTLVELARSMQS</sequence>
<dbReference type="GO" id="GO:0006508">
    <property type="term" value="P:proteolysis"/>
    <property type="evidence" value="ECO:0007669"/>
    <property type="project" value="UniProtKB-KW"/>
</dbReference>
<feature type="binding site" evidence="8">
    <location>
        <position position="296"/>
    </location>
    <ligand>
        <name>Mn(2+)</name>
        <dbReference type="ChEBI" id="CHEBI:29035"/>
        <label>2</label>
    </ligand>
</feature>
<comment type="cofactor">
    <cofactor evidence="8">
        <name>Mn(2+)</name>
        <dbReference type="ChEBI" id="CHEBI:29035"/>
    </cofactor>
    <text evidence="8">Binds 2 manganese ions per subunit.</text>
</comment>
<evidence type="ECO:0000313" key="11">
    <source>
        <dbReference type="Proteomes" id="UP000215896"/>
    </source>
</evidence>
<comment type="function">
    <text evidence="7 8">Presumably involved in the processing and regular turnover of intracellular proteins. Catalyzes the removal of unsubstituted N-terminal amino acids from various peptides.</text>
</comment>
<dbReference type="CDD" id="cd00433">
    <property type="entry name" value="Peptidase_M17"/>
    <property type="match status" value="1"/>
</dbReference>
<dbReference type="OrthoDB" id="9809354at2"/>
<evidence type="ECO:0000256" key="5">
    <source>
        <dbReference type="ARBA" id="ARBA00022670"/>
    </source>
</evidence>
<feature type="active site" evidence="8">
    <location>
        <position position="285"/>
    </location>
</feature>
<evidence type="ECO:0000313" key="10">
    <source>
        <dbReference type="EMBL" id="OYO12975.1"/>
    </source>
</evidence>
<protein>
    <recommendedName>
        <fullName evidence="8">Probable cytosol aminopeptidase</fullName>
        <ecNumber evidence="8">3.4.11.1</ecNumber>
    </recommendedName>
    <alternativeName>
        <fullName evidence="8">Leucine aminopeptidase</fullName>
        <shortName evidence="8">LAP</shortName>
        <ecNumber evidence="8">3.4.11.10</ecNumber>
    </alternativeName>
    <alternativeName>
        <fullName evidence="8">Leucyl aminopeptidase</fullName>
    </alternativeName>
</protein>
<feature type="binding site" evidence="8">
    <location>
        <position position="357"/>
    </location>
    <ligand>
        <name>Mn(2+)</name>
        <dbReference type="ChEBI" id="CHEBI:29035"/>
        <label>1</label>
    </ligand>
</feature>
<dbReference type="Gene3D" id="3.40.630.10">
    <property type="entry name" value="Zn peptidases"/>
    <property type="match status" value="1"/>
</dbReference>
<dbReference type="Pfam" id="PF02789">
    <property type="entry name" value="Peptidase_M17_N"/>
    <property type="match status" value="1"/>
</dbReference>